<proteinExistence type="predicted"/>
<feature type="region of interest" description="Disordered" evidence="1">
    <location>
        <begin position="1"/>
        <end position="47"/>
    </location>
</feature>
<name>A0A498K5U0_MALDO</name>
<keyword evidence="3" id="KW-1185">Reference proteome</keyword>
<dbReference type="AlphaFoldDB" id="A0A498K5U0"/>
<comment type="caution">
    <text evidence="2">The sequence shown here is derived from an EMBL/GenBank/DDBJ whole genome shotgun (WGS) entry which is preliminary data.</text>
</comment>
<organism evidence="2 3">
    <name type="scientific">Malus domestica</name>
    <name type="common">Apple</name>
    <name type="synonym">Pyrus malus</name>
    <dbReference type="NCBI Taxonomy" id="3750"/>
    <lineage>
        <taxon>Eukaryota</taxon>
        <taxon>Viridiplantae</taxon>
        <taxon>Streptophyta</taxon>
        <taxon>Embryophyta</taxon>
        <taxon>Tracheophyta</taxon>
        <taxon>Spermatophyta</taxon>
        <taxon>Magnoliopsida</taxon>
        <taxon>eudicotyledons</taxon>
        <taxon>Gunneridae</taxon>
        <taxon>Pentapetalae</taxon>
        <taxon>rosids</taxon>
        <taxon>fabids</taxon>
        <taxon>Rosales</taxon>
        <taxon>Rosaceae</taxon>
        <taxon>Amygdaloideae</taxon>
        <taxon>Maleae</taxon>
        <taxon>Malus</taxon>
    </lineage>
</organism>
<dbReference type="Proteomes" id="UP000290289">
    <property type="component" value="Chromosome 3"/>
</dbReference>
<dbReference type="EMBL" id="RDQH01000329">
    <property type="protein sequence ID" value="RXI02746.1"/>
    <property type="molecule type" value="Genomic_DNA"/>
</dbReference>
<evidence type="ECO:0000313" key="2">
    <source>
        <dbReference type="EMBL" id="RXI02746.1"/>
    </source>
</evidence>
<evidence type="ECO:0000313" key="3">
    <source>
        <dbReference type="Proteomes" id="UP000290289"/>
    </source>
</evidence>
<accession>A0A498K5U0</accession>
<protein>
    <submittedName>
        <fullName evidence="2">Uncharacterized protein</fullName>
    </submittedName>
</protein>
<gene>
    <name evidence="2" type="ORF">DVH24_002824</name>
</gene>
<evidence type="ECO:0000256" key="1">
    <source>
        <dbReference type="SAM" id="MobiDB-lite"/>
    </source>
</evidence>
<reference evidence="2 3" key="1">
    <citation type="submission" date="2018-10" db="EMBL/GenBank/DDBJ databases">
        <title>A high-quality apple genome assembly.</title>
        <authorList>
            <person name="Hu J."/>
        </authorList>
    </citation>
    <scope>NUCLEOTIDE SEQUENCE [LARGE SCALE GENOMIC DNA]</scope>
    <source>
        <strain evidence="3">cv. HFTH1</strain>
        <tissue evidence="2">Young leaf</tissue>
    </source>
</reference>
<sequence length="87" mass="9908">MNRNLKPKAPNASSETEEPQPGVPNPSPERVEQHPKTLAPLPGRKLTQTLGCKKICQTISFEKETNKYNAVVRRYLRYEQPLLEKPP</sequence>